<evidence type="ECO:0000256" key="3">
    <source>
        <dbReference type="ARBA" id="ARBA00012098"/>
    </source>
</evidence>
<dbReference type="InterPro" id="IPR014710">
    <property type="entry name" value="RmlC-like_jellyroll"/>
</dbReference>
<dbReference type="Proteomes" id="UP000615326">
    <property type="component" value="Unassembled WGS sequence"/>
</dbReference>
<evidence type="ECO:0000256" key="5">
    <source>
        <dbReference type="ARBA" id="ARBA00029758"/>
    </source>
</evidence>
<organism evidence="8 9">
    <name type="scientific">Acetobacter fallax</name>
    <dbReference type="NCBI Taxonomy" id="1737473"/>
    <lineage>
        <taxon>Bacteria</taxon>
        <taxon>Pseudomonadati</taxon>
        <taxon>Pseudomonadota</taxon>
        <taxon>Alphaproteobacteria</taxon>
        <taxon>Acetobacterales</taxon>
        <taxon>Acetobacteraceae</taxon>
        <taxon>Acetobacter</taxon>
    </lineage>
</organism>
<keyword evidence="9" id="KW-1185">Reference proteome</keyword>
<dbReference type="CDD" id="cd00438">
    <property type="entry name" value="cupin_RmlC"/>
    <property type="match status" value="1"/>
</dbReference>
<dbReference type="Gene3D" id="2.60.120.10">
    <property type="entry name" value="Jelly Rolls"/>
    <property type="match status" value="1"/>
</dbReference>
<evidence type="ECO:0000256" key="1">
    <source>
        <dbReference type="ARBA" id="ARBA00001298"/>
    </source>
</evidence>
<evidence type="ECO:0000256" key="2">
    <source>
        <dbReference type="ARBA" id="ARBA00001997"/>
    </source>
</evidence>
<dbReference type="InterPro" id="IPR011051">
    <property type="entry name" value="RmlC_Cupin_sf"/>
</dbReference>
<name>A0ABX0KCX6_9PROT</name>
<comment type="function">
    <text evidence="2">Catalyzes the epimerization of the C3' and C5'positions of dTDP-6-deoxy-D-xylo-4-hexulose, forming dTDP-6-deoxy-L-lyxo-4-hexulose.</text>
</comment>
<dbReference type="InterPro" id="IPR000888">
    <property type="entry name" value="RmlC-like"/>
</dbReference>
<evidence type="ECO:0000313" key="8">
    <source>
        <dbReference type="EMBL" id="NHO33537.1"/>
    </source>
</evidence>
<evidence type="ECO:0000256" key="6">
    <source>
        <dbReference type="ARBA" id="ARBA00031424"/>
    </source>
</evidence>
<dbReference type="EC" id="5.1.3.13" evidence="3"/>
<dbReference type="EMBL" id="WOSW01000031">
    <property type="protein sequence ID" value="NHO33537.1"/>
    <property type="molecule type" value="Genomic_DNA"/>
</dbReference>
<evidence type="ECO:0000256" key="4">
    <source>
        <dbReference type="ARBA" id="ARBA00019595"/>
    </source>
</evidence>
<dbReference type="RefSeq" id="WP_173578052.1">
    <property type="nucleotide sequence ID" value="NZ_WOSW01000031.1"/>
</dbReference>
<sequence length="181" mass="20672">MLFEPTVIEGMWKIRIERQTDERGSFGRIFCEDIFRERGLTARFLQISSSRTIKKGTIRGMHLQRSPSSEVKLVQCISGAIHDVVCDVRVNSPTYLAKAEIVLEESDDVLLYIPEGCLHGYQTLRPDSEVYYSISARYDPASACGVRYDDPTFDIKWPLTPVCLSDRDLSFPNYTNNFFGD</sequence>
<dbReference type="Pfam" id="PF00908">
    <property type="entry name" value="dTDP_sugar_isom"/>
    <property type="match status" value="1"/>
</dbReference>
<evidence type="ECO:0000256" key="7">
    <source>
        <dbReference type="ARBA" id="ARBA00033311"/>
    </source>
</evidence>
<proteinExistence type="predicted"/>
<accession>A0ABX0KCX6</accession>
<dbReference type="SUPFAM" id="SSF51182">
    <property type="entry name" value="RmlC-like cupins"/>
    <property type="match status" value="1"/>
</dbReference>
<protein>
    <recommendedName>
        <fullName evidence="4">dTDP-4-dehydrorhamnose 3,5-epimerase</fullName>
        <ecNumber evidence="3">5.1.3.13</ecNumber>
    </recommendedName>
    <alternativeName>
        <fullName evidence="6">Thymidine diphospho-4-keto-rhamnose 3,5-epimerase</fullName>
    </alternativeName>
    <alternativeName>
        <fullName evidence="5">dTDP-4-keto-6-deoxyglucose 3,5-epimerase</fullName>
    </alternativeName>
    <alternativeName>
        <fullName evidence="7">dTDP-6-deoxy-D-xylo-4-hexulose 3,5-epimerase</fullName>
    </alternativeName>
</protein>
<reference evidence="8 9" key="1">
    <citation type="journal article" date="2020" name="Int. J. Syst. Evol. Microbiol.">
        <title>Novel acetic acid bacteria from cider fermentations: Acetobacter conturbans sp. nov. and Acetobacter fallax sp. nov.</title>
        <authorList>
            <person name="Sombolestani A.S."/>
            <person name="Cleenwerck I."/>
            <person name="Cnockaert M."/>
            <person name="Borremans W."/>
            <person name="Wieme A.D."/>
            <person name="De Vuyst L."/>
            <person name="Vandamme P."/>
        </authorList>
    </citation>
    <scope>NUCLEOTIDE SEQUENCE [LARGE SCALE GENOMIC DNA]</scope>
    <source>
        <strain evidence="8 9">LMG 1637</strain>
    </source>
</reference>
<dbReference type="PANTHER" id="PTHR21047:SF2">
    <property type="entry name" value="THYMIDINE DIPHOSPHO-4-KETO-RHAMNOSE 3,5-EPIMERASE"/>
    <property type="match status" value="1"/>
</dbReference>
<evidence type="ECO:0000313" key="9">
    <source>
        <dbReference type="Proteomes" id="UP000615326"/>
    </source>
</evidence>
<gene>
    <name evidence="8" type="ORF">GOB84_13415</name>
</gene>
<dbReference type="PANTHER" id="PTHR21047">
    <property type="entry name" value="DTDP-6-DEOXY-D-GLUCOSE-3,5 EPIMERASE"/>
    <property type="match status" value="1"/>
</dbReference>
<comment type="caution">
    <text evidence="8">The sequence shown here is derived from an EMBL/GenBank/DDBJ whole genome shotgun (WGS) entry which is preliminary data.</text>
</comment>
<comment type="catalytic activity">
    <reaction evidence="1">
        <text>dTDP-4-dehydro-6-deoxy-alpha-D-glucose = dTDP-4-dehydro-beta-L-rhamnose</text>
        <dbReference type="Rhea" id="RHEA:16969"/>
        <dbReference type="ChEBI" id="CHEBI:57649"/>
        <dbReference type="ChEBI" id="CHEBI:62830"/>
        <dbReference type="EC" id="5.1.3.13"/>
    </reaction>
</comment>